<evidence type="ECO:0000256" key="6">
    <source>
        <dbReference type="ARBA" id="ARBA00022963"/>
    </source>
</evidence>
<dbReference type="PANTHER" id="PTHR31403:SF7">
    <property type="entry name" value="PHOSPHOLIPASE A1-IGAMMA3, CHLOROPLASTIC"/>
    <property type="match status" value="1"/>
</dbReference>
<dbReference type="Pfam" id="PF01764">
    <property type="entry name" value="Lipase_3"/>
    <property type="match status" value="1"/>
</dbReference>
<keyword evidence="3" id="KW-0934">Plastid</keyword>
<dbReference type="InterPro" id="IPR029058">
    <property type="entry name" value="AB_hydrolase_fold"/>
</dbReference>
<dbReference type="CDD" id="cd00519">
    <property type="entry name" value="Lipase_3"/>
    <property type="match status" value="1"/>
</dbReference>
<comment type="subcellular location">
    <subcellularLocation>
        <location evidence="1">Plastid</location>
        <location evidence="1">Chloroplast</location>
    </subcellularLocation>
</comment>
<feature type="region of interest" description="Disordered" evidence="8">
    <location>
        <begin position="513"/>
        <end position="541"/>
    </location>
</feature>
<protein>
    <recommendedName>
        <fullName evidence="9">Fungal lipase-type domain-containing protein</fullName>
    </recommendedName>
</protein>
<evidence type="ECO:0000256" key="1">
    <source>
        <dbReference type="ARBA" id="ARBA00004229"/>
    </source>
</evidence>
<feature type="compositionally biased region" description="Polar residues" evidence="8">
    <location>
        <begin position="67"/>
        <end position="79"/>
    </location>
</feature>
<keyword evidence="7" id="KW-0443">Lipid metabolism</keyword>
<evidence type="ECO:0000313" key="10">
    <source>
        <dbReference type="EMBL" id="EJK69071.1"/>
    </source>
</evidence>
<evidence type="ECO:0000256" key="5">
    <source>
        <dbReference type="ARBA" id="ARBA00022946"/>
    </source>
</evidence>
<keyword evidence="11" id="KW-1185">Reference proteome</keyword>
<dbReference type="PANTHER" id="PTHR31403">
    <property type="entry name" value="PHOSPHOLIPASE A1-IBETA2, CHLOROPLASTIC"/>
    <property type="match status" value="1"/>
</dbReference>
<keyword evidence="4" id="KW-0378">Hydrolase</keyword>
<feature type="compositionally biased region" description="Pro residues" evidence="8">
    <location>
        <begin position="52"/>
        <end position="65"/>
    </location>
</feature>
<evidence type="ECO:0000256" key="2">
    <source>
        <dbReference type="ARBA" id="ARBA00022528"/>
    </source>
</evidence>
<feature type="compositionally biased region" description="Basic residues" evidence="8">
    <location>
        <begin position="1"/>
        <end position="15"/>
    </location>
</feature>
<dbReference type="Gene3D" id="3.40.50.1820">
    <property type="entry name" value="alpha/beta hydrolase"/>
    <property type="match status" value="1"/>
</dbReference>
<dbReference type="GO" id="GO:0004620">
    <property type="term" value="F:phospholipase activity"/>
    <property type="evidence" value="ECO:0007669"/>
    <property type="project" value="UniProtKB-ARBA"/>
</dbReference>
<comment type="caution">
    <text evidence="10">The sequence shown here is derived from an EMBL/GenBank/DDBJ whole genome shotgun (WGS) entry which is preliminary data.</text>
</comment>
<dbReference type="AlphaFoldDB" id="K0T6X7"/>
<dbReference type="SUPFAM" id="SSF53474">
    <property type="entry name" value="alpha/beta-Hydrolases"/>
    <property type="match status" value="1"/>
</dbReference>
<dbReference type="EMBL" id="AGNL01010478">
    <property type="protein sequence ID" value="EJK69071.1"/>
    <property type="molecule type" value="Genomic_DNA"/>
</dbReference>
<dbReference type="OMA" id="INHVEER"/>
<dbReference type="InterPro" id="IPR002921">
    <property type="entry name" value="Fungal_lipase-type"/>
</dbReference>
<proteinExistence type="predicted"/>
<accession>K0T6X7</accession>
<sequence>MKIKSLKTPSFRKKKDRDVDSDAPGSSSAESTPGGTALAGDGASKDDASGNSPPPAVTPITPPDSPIAQSARSEPSQPTQPNPLRLGSFNFENPQVEERDASRLSNTNFPSLYDEASDMVTLSNLIYSLAELRDLARNGVLNDPTRSLRILEMPLPLGTALSIIKSEGPLLREILSDGKHDATLSALESLLERQKQLALKAEMEDKLVPKEEEEEHKNDGMFGWMTSWDGCLAGGMSFDEVFCGKLSNVADGLAPVNPGAGASDGAIIYACSDLKSQEELVFGIGINPAEERITIVFRGSVTKTDFLADANISLAWAPHPRDYAGQTTSEELGEAGIHKGFYDYLFSENGKPSKYVEIMKQLERLYAESPSRREYKIYVTGHSLGGALATLFGYYASCSTTLPVPITVVSVASPRVGNLSFAKSFVELESKGRLRHLRIVNHKDPGSSKRALTLSAMAFSPLGYLALKMGGLDASGEDEYYYHTGIKVKLYRDVSQVGTKRVDIKYSSESILASTSGKPAPSDKEELKDIEESNKRKEKGSSDLPMISYHYGSAYSDRIAIFESDLSGLTLNDIYKEKAHTAFA</sequence>
<gene>
    <name evidence="10" type="ORF">THAOC_09710</name>
</gene>
<evidence type="ECO:0000256" key="8">
    <source>
        <dbReference type="SAM" id="MobiDB-lite"/>
    </source>
</evidence>
<evidence type="ECO:0000259" key="9">
    <source>
        <dbReference type="Pfam" id="PF01764"/>
    </source>
</evidence>
<dbReference type="eggNOG" id="KOG4569">
    <property type="taxonomic scope" value="Eukaryota"/>
</dbReference>
<name>K0T6X7_THAOC</name>
<evidence type="ECO:0000313" key="11">
    <source>
        <dbReference type="Proteomes" id="UP000266841"/>
    </source>
</evidence>
<dbReference type="GO" id="GO:0009507">
    <property type="term" value="C:chloroplast"/>
    <property type="evidence" value="ECO:0007669"/>
    <property type="project" value="UniProtKB-SubCell"/>
</dbReference>
<feature type="region of interest" description="Disordered" evidence="8">
    <location>
        <begin position="1"/>
        <end position="89"/>
    </location>
</feature>
<evidence type="ECO:0000256" key="4">
    <source>
        <dbReference type="ARBA" id="ARBA00022801"/>
    </source>
</evidence>
<evidence type="ECO:0000256" key="7">
    <source>
        <dbReference type="ARBA" id="ARBA00023098"/>
    </source>
</evidence>
<keyword evidence="5" id="KW-0809">Transit peptide</keyword>
<keyword evidence="2" id="KW-0150">Chloroplast</keyword>
<feature type="compositionally biased region" description="Polar residues" evidence="8">
    <location>
        <begin position="24"/>
        <end position="34"/>
    </location>
</feature>
<keyword evidence="6" id="KW-0442">Lipid degradation</keyword>
<feature type="domain" description="Fungal lipase-type" evidence="9">
    <location>
        <begin position="295"/>
        <end position="445"/>
    </location>
</feature>
<reference evidence="10 11" key="1">
    <citation type="journal article" date="2012" name="Genome Biol.">
        <title>Genome and low-iron response of an oceanic diatom adapted to chronic iron limitation.</title>
        <authorList>
            <person name="Lommer M."/>
            <person name="Specht M."/>
            <person name="Roy A.S."/>
            <person name="Kraemer L."/>
            <person name="Andreson R."/>
            <person name="Gutowska M.A."/>
            <person name="Wolf J."/>
            <person name="Bergner S.V."/>
            <person name="Schilhabel M.B."/>
            <person name="Klostermeier U.C."/>
            <person name="Beiko R.G."/>
            <person name="Rosenstiel P."/>
            <person name="Hippler M."/>
            <person name="Laroche J."/>
        </authorList>
    </citation>
    <scope>NUCLEOTIDE SEQUENCE [LARGE SCALE GENOMIC DNA]</scope>
    <source>
        <strain evidence="10 11">CCMP1005</strain>
    </source>
</reference>
<evidence type="ECO:0000256" key="3">
    <source>
        <dbReference type="ARBA" id="ARBA00022640"/>
    </source>
</evidence>
<dbReference type="Proteomes" id="UP000266841">
    <property type="component" value="Unassembled WGS sequence"/>
</dbReference>
<feature type="compositionally biased region" description="Basic and acidic residues" evidence="8">
    <location>
        <begin position="521"/>
        <end position="541"/>
    </location>
</feature>
<organism evidence="10 11">
    <name type="scientific">Thalassiosira oceanica</name>
    <name type="common">Marine diatom</name>
    <dbReference type="NCBI Taxonomy" id="159749"/>
    <lineage>
        <taxon>Eukaryota</taxon>
        <taxon>Sar</taxon>
        <taxon>Stramenopiles</taxon>
        <taxon>Ochrophyta</taxon>
        <taxon>Bacillariophyta</taxon>
        <taxon>Coscinodiscophyceae</taxon>
        <taxon>Thalassiosirophycidae</taxon>
        <taxon>Thalassiosirales</taxon>
        <taxon>Thalassiosiraceae</taxon>
        <taxon>Thalassiosira</taxon>
    </lineage>
</organism>
<dbReference type="OrthoDB" id="44149at2759"/>
<dbReference type="GO" id="GO:0016042">
    <property type="term" value="P:lipid catabolic process"/>
    <property type="evidence" value="ECO:0007669"/>
    <property type="project" value="UniProtKB-KW"/>
</dbReference>